<keyword evidence="3" id="KW-1185">Reference proteome</keyword>
<comment type="caution">
    <text evidence="2">The sequence shown here is derived from an EMBL/GenBank/DDBJ whole genome shotgun (WGS) entry which is preliminary data.</text>
</comment>
<dbReference type="RefSeq" id="WP_129877570.1">
    <property type="nucleotide sequence ID" value="NZ_SEWG01000006.1"/>
</dbReference>
<feature type="transmembrane region" description="Helical" evidence="1">
    <location>
        <begin position="48"/>
        <end position="68"/>
    </location>
</feature>
<dbReference type="AlphaFoldDB" id="A0A4Q5LID6"/>
<name>A0A4Q5LID6_9SPHI</name>
<feature type="transmembrane region" description="Helical" evidence="1">
    <location>
        <begin position="83"/>
        <end position="101"/>
    </location>
</feature>
<gene>
    <name evidence="2" type="ORF">EWM62_15380</name>
</gene>
<reference evidence="2 3" key="1">
    <citation type="submission" date="2019-02" db="EMBL/GenBank/DDBJ databases">
        <title>Bacterial novel species Mucilaginibacter sp. 17JY9-4 isolated from soil.</title>
        <authorList>
            <person name="Jung H.-Y."/>
        </authorList>
    </citation>
    <scope>NUCLEOTIDE SEQUENCE [LARGE SCALE GENOMIC DNA]</scope>
    <source>
        <strain evidence="2 3">17JY9-4</strain>
    </source>
</reference>
<evidence type="ECO:0000313" key="2">
    <source>
        <dbReference type="EMBL" id="RYU87875.1"/>
    </source>
</evidence>
<dbReference type="EMBL" id="SEWG01000006">
    <property type="protein sequence ID" value="RYU87875.1"/>
    <property type="molecule type" value="Genomic_DNA"/>
</dbReference>
<organism evidence="2 3">
    <name type="scientific">Mucilaginibacter terrigena</name>
    <dbReference type="NCBI Taxonomy" id="2492395"/>
    <lineage>
        <taxon>Bacteria</taxon>
        <taxon>Pseudomonadati</taxon>
        <taxon>Bacteroidota</taxon>
        <taxon>Sphingobacteriia</taxon>
        <taxon>Sphingobacteriales</taxon>
        <taxon>Sphingobacteriaceae</taxon>
        <taxon>Mucilaginibacter</taxon>
    </lineage>
</organism>
<keyword evidence="1" id="KW-0812">Transmembrane</keyword>
<proteinExistence type="predicted"/>
<protein>
    <submittedName>
        <fullName evidence="2">Cytochrome B</fullName>
    </submittedName>
</protein>
<keyword evidence="1" id="KW-0472">Membrane</keyword>
<keyword evidence="1" id="KW-1133">Transmembrane helix</keyword>
<dbReference type="OrthoDB" id="329514at2"/>
<feature type="transmembrane region" description="Helical" evidence="1">
    <location>
        <begin position="6"/>
        <end position="27"/>
    </location>
</feature>
<feature type="transmembrane region" description="Helical" evidence="1">
    <location>
        <begin position="122"/>
        <end position="140"/>
    </location>
</feature>
<evidence type="ECO:0000313" key="3">
    <source>
        <dbReference type="Proteomes" id="UP000293331"/>
    </source>
</evidence>
<dbReference type="Proteomes" id="UP000293331">
    <property type="component" value="Unassembled WGS sequence"/>
</dbReference>
<sequence length="153" mass="17281">MNAYQFFLSFHSGFRYIVFLLVVIAIVRAFADWSGKKAYSEGNRKFNLFTMISVHTQILLGLVLYFLSPNVRFGGGVMKDATARYWTVEHITMMIIAMILVTIGHSKSKKAILPEDKHKAIAIYYTLAFVIIVVAIALMTKDVPGHTFFGISH</sequence>
<evidence type="ECO:0000256" key="1">
    <source>
        <dbReference type="SAM" id="Phobius"/>
    </source>
</evidence>
<accession>A0A4Q5LID6</accession>